<sequence length="121" mass="14448">MVLLNRELKQAGNPIGKRNIKWQGLKMSEHMKFLSEWYAENKQEKRPELDNEAKHLIQKELTSALIRKCQVRMQLWKNHDLHYHVGRIVEMDPETRTIVFDEPFGMKRLPIDEIVKIMPVD</sequence>
<reference evidence="1 2" key="1">
    <citation type="submission" date="2023-07" db="EMBL/GenBank/DDBJ databases">
        <title>Novel species in genus Planococcus.</title>
        <authorList>
            <person name="Ning S."/>
        </authorList>
    </citation>
    <scope>NUCLEOTIDE SEQUENCE [LARGE SCALE GENOMIC DNA]</scope>
    <source>
        <strain evidence="1 2">N017</strain>
    </source>
</reference>
<dbReference type="RefSeq" id="WP_301854660.1">
    <property type="nucleotide sequence ID" value="NZ_JAUJWU010000001.1"/>
</dbReference>
<organism evidence="1 2">
    <name type="scientific">Planococcus shenhongbingii</name>
    <dbReference type="NCBI Taxonomy" id="3058398"/>
    <lineage>
        <taxon>Bacteria</taxon>
        <taxon>Bacillati</taxon>
        <taxon>Bacillota</taxon>
        <taxon>Bacilli</taxon>
        <taxon>Bacillales</taxon>
        <taxon>Caryophanaceae</taxon>
        <taxon>Planococcus</taxon>
    </lineage>
</organism>
<comment type="caution">
    <text evidence="1">The sequence shown here is derived from an EMBL/GenBank/DDBJ whole genome shotgun (WGS) entry which is preliminary data.</text>
</comment>
<evidence type="ECO:0000313" key="2">
    <source>
        <dbReference type="Proteomes" id="UP001172142"/>
    </source>
</evidence>
<accession>A0ABT8N8C8</accession>
<keyword evidence="2" id="KW-1185">Reference proteome</keyword>
<dbReference type="Pfam" id="PF08863">
    <property type="entry name" value="YolD"/>
    <property type="match status" value="1"/>
</dbReference>
<dbReference type="Proteomes" id="UP001172142">
    <property type="component" value="Unassembled WGS sequence"/>
</dbReference>
<dbReference type="InterPro" id="IPR014962">
    <property type="entry name" value="YolD"/>
</dbReference>
<proteinExistence type="predicted"/>
<protein>
    <submittedName>
        <fullName evidence="1">YolD-like family protein</fullName>
    </submittedName>
</protein>
<evidence type="ECO:0000313" key="1">
    <source>
        <dbReference type="EMBL" id="MDN7244139.1"/>
    </source>
</evidence>
<name>A0ABT8N8C8_9BACL</name>
<dbReference type="EMBL" id="JAUJWU010000001">
    <property type="protein sequence ID" value="MDN7244139.1"/>
    <property type="molecule type" value="Genomic_DNA"/>
</dbReference>
<gene>
    <name evidence="1" type="ORF">QWY13_01450</name>
</gene>